<dbReference type="InterPro" id="IPR003439">
    <property type="entry name" value="ABC_transporter-like_ATP-bd"/>
</dbReference>
<keyword evidence="7" id="KW-0408">Iron</keyword>
<dbReference type="PANTHER" id="PTHR42771">
    <property type="entry name" value="IRON(3+)-HYDROXAMATE IMPORT ATP-BINDING PROTEIN FHUC"/>
    <property type="match status" value="1"/>
</dbReference>
<dbReference type="OrthoDB" id="9787851at2"/>
<dbReference type="InterPro" id="IPR051535">
    <property type="entry name" value="Siderophore_ABC-ATPase"/>
</dbReference>
<dbReference type="InterPro" id="IPR003593">
    <property type="entry name" value="AAA+_ATPase"/>
</dbReference>
<evidence type="ECO:0000256" key="2">
    <source>
        <dbReference type="ARBA" id="ARBA00022448"/>
    </source>
</evidence>
<dbReference type="GO" id="GO:0006826">
    <property type="term" value="P:iron ion transport"/>
    <property type="evidence" value="ECO:0007669"/>
    <property type="project" value="UniProtKB-KW"/>
</dbReference>
<dbReference type="RefSeq" id="WP_106480725.1">
    <property type="nucleotide sequence ID" value="NZ_CP032819.1"/>
</dbReference>
<evidence type="ECO:0000256" key="6">
    <source>
        <dbReference type="ARBA" id="ARBA00022840"/>
    </source>
</evidence>
<dbReference type="GO" id="GO:0005886">
    <property type="term" value="C:plasma membrane"/>
    <property type="evidence" value="ECO:0007669"/>
    <property type="project" value="UniProtKB-SubCell"/>
</dbReference>
<dbReference type="Proteomes" id="UP000270673">
    <property type="component" value="Chromosome"/>
</dbReference>
<proteinExistence type="predicted"/>
<keyword evidence="6 11" id="KW-0067">ATP-binding</keyword>
<evidence type="ECO:0000313" key="11">
    <source>
        <dbReference type="EMBL" id="AZS30005.1"/>
    </source>
</evidence>
<protein>
    <submittedName>
        <fullName evidence="11">ABC transporter ATP-binding protein</fullName>
    </submittedName>
</protein>
<dbReference type="InterPro" id="IPR027417">
    <property type="entry name" value="P-loop_NTPase"/>
</dbReference>
<dbReference type="KEGG" id="buy:D8S85_10915"/>
<evidence type="ECO:0000256" key="7">
    <source>
        <dbReference type="ARBA" id="ARBA00023004"/>
    </source>
</evidence>
<dbReference type="EMBL" id="CP032819">
    <property type="protein sequence ID" value="AZS30005.1"/>
    <property type="molecule type" value="Genomic_DNA"/>
</dbReference>
<gene>
    <name evidence="11" type="ORF">D8S85_10915</name>
</gene>
<evidence type="ECO:0000259" key="10">
    <source>
        <dbReference type="PROSITE" id="PS50893"/>
    </source>
</evidence>
<keyword evidence="9" id="KW-0472">Membrane</keyword>
<dbReference type="Gene3D" id="3.40.50.300">
    <property type="entry name" value="P-loop containing nucleotide triphosphate hydrolases"/>
    <property type="match status" value="1"/>
</dbReference>
<dbReference type="SUPFAM" id="SSF52540">
    <property type="entry name" value="P-loop containing nucleoside triphosphate hydrolases"/>
    <property type="match status" value="1"/>
</dbReference>
<evidence type="ECO:0000313" key="12">
    <source>
        <dbReference type="Proteomes" id="UP000270673"/>
    </source>
</evidence>
<accession>A0A3Q9IPH5</accession>
<dbReference type="AlphaFoldDB" id="A0A3Q9IPH5"/>
<keyword evidence="3" id="KW-1003">Cell membrane</keyword>
<dbReference type="CDD" id="cd03214">
    <property type="entry name" value="ABC_Iron-Siderophores_B12_Hemin"/>
    <property type="match status" value="1"/>
</dbReference>
<keyword evidence="12" id="KW-1185">Reference proteome</keyword>
<dbReference type="SMART" id="SM00382">
    <property type="entry name" value="AAA"/>
    <property type="match status" value="1"/>
</dbReference>
<dbReference type="GO" id="GO:0016887">
    <property type="term" value="F:ATP hydrolysis activity"/>
    <property type="evidence" value="ECO:0007669"/>
    <property type="project" value="InterPro"/>
</dbReference>
<evidence type="ECO:0000256" key="4">
    <source>
        <dbReference type="ARBA" id="ARBA00022496"/>
    </source>
</evidence>
<keyword evidence="2" id="KW-0813">Transport</keyword>
<name>A0A3Q9IPH5_9BACT</name>
<keyword evidence="5" id="KW-0547">Nucleotide-binding</keyword>
<feature type="domain" description="ABC transporter" evidence="10">
    <location>
        <begin position="9"/>
        <end position="249"/>
    </location>
</feature>
<comment type="subcellular location">
    <subcellularLocation>
        <location evidence="1">Cell membrane</location>
        <topology evidence="1">Peripheral membrane protein</topology>
    </subcellularLocation>
</comment>
<evidence type="ECO:0000256" key="3">
    <source>
        <dbReference type="ARBA" id="ARBA00022475"/>
    </source>
</evidence>
<evidence type="ECO:0000256" key="8">
    <source>
        <dbReference type="ARBA" id="ARBA00023065"/>
    </source>
</evidence>
<dbReference type="Pfam" id="PF00005">
    <property type="entry name" value="ABC_tran"/>
    <property type="match status" value="1"/>
</dbReference>
<keyword evidence="4" id="KW-0410">Iron transport</keyword>
<reference evidence="11 12" key="1">
    <citation type="submission" date="2018-10" db="EMBL/GenBank/DDBJ databases">
        <title>Butyricimonas faecalis sp. nov., isolated from human faeces and emended description of the genus Butyricimonas.</title>
        <authorList>
            <person name="Le Roy T."/>
            <person name="Van der Smissen P."/>
            <person name="Paquot A."/>
            <person name="Delzenne N."/>
            <person name="Muccioli G."/>
            <person name="Collet J.-F."/>
            <person name="Cani P.D."/>
        </authorList>
    </citation>
    <scope>NUCLEOTIDE SEQUENCE [LARGE SCALE GENOMIC DNA]</scope>
    <source>
        <strain evidence="11 12">H184</strain>
    </source>
</reference>
<evidence type="ECO:0000256" key="1">
    <source>
        <dbReference type="ARBA" id="ARBA00004202"/>
    </source>
</evidence>
<sequence>MENKKQATIRLKNLAIGYKAKNNTKVVASGLCTEINSGELTCLLGANGVGKSTLLRTLSAFQPKLEGAIYIMDREIETYSDKELSRTIGVVLTEKCDVRNMTARELIGMGRSPYTGFWGTLRGEDREIVERSIALVKIENLADRMVHTLSDGERQKVMIAKALAQQTPVIFLDEPTAFLDFPSKVEIMQLLHQLTRETGKTIFLSTHDLELALQIADKIWLMDRQHGITIGTPEDLALEGHLSGFFARKGIVFDMETGLFRVENQYSSQVQLVGHGQKYAMARKALQRNGILANRNVVSDICVETGNLATPGFGICRDGKVVIEAKTIEELLEQLKVLF</sequence>
<dbReference type="GO" id="GO:0005524">
    <property type="term" value="F:ATP binding"/>
    <property type="evidence" value="ECO:0007669"/>
    <property type="project" value="UniProtKB-KW"/>
</dbReference>
<dbReference type="PROSITE" id="PS50893">
    <property type="entry name" value="ABC_TRANSPORTER_2"/>
    <property type="match status" value="1"/>
</dbReference>
<evidence type="ECO:0000256" key="9">
    <source>
        <dbReference type="ARBA" id="ARBA00023136"/>
    </source>
</evidence>
<keyword evidence="8" id="KW-0406">Ion transport</keyword>
<evidence type="ECO:0000256" key="5">
    <source>
        <dbReference type="ARBA" id="ARBA00022741"/>
    </source>
</evidence>
<dbReference type="PANTHER" id="PTHR42771:SF2">
    <property type="entry name" value="IRON(3+)-HYDROXAMATE IMPORT ATP-BINDING PROTEIN FHUC"/>
    <property type="match status" value="1"/>
</dbReference>
<organism evidence="11 12">
    <name type="scientific">Butyricimonas faecalis</name>
    <dbReference type="NCBI Taxonomy" id="2093856"/>
    <lineage>
        <taxon>Bacteria</taxon>
        <taxon>Pseudomonadati</taxon>
        <taxon>Bacteroidota</taxon>
        <taxon>Bacteroidia</taxon>
        <taxon>Bacteroidales</taxon>
        <taxon>Odoribacteraceae</taxon>
        <taxon>Butyricimonas</taxon>
    </lineage>
</organism>